<dbReference type="InterPro" id="IPR008716">
    <property type="entry name" value="NodZ"/>
</dbReference>
<dbReference type="Proteomes" id="UP000285232">
    <property type="component" value="Unassembled WGS sequence"/>
</dbReference>
<dbReference type="OrthoDB" id="7405520at2"/>
<dbReference type="GO" id="GO:0016758">
    <property type="term" value="F:hexosyltransferase activity"/>
    <property type="evidence" value="ECO:0007669"/>
    <property type="project" value="InterPro"/>
</dbReference>
<dbReference type="Gene3D" id="3.40.50.11350">
    <property type="match status" value="1"/>
</dbReference>
<dbReference type="GO" id="GO:0009312">
    <property type="term" value="P:oligosaccharide biosynthetic process"/>
    <property type="evidence" value="ECO:0007669"/>
    <property type="project" value="InterPro"/>
</dbReference>
<evidence type="ECO:0000313" key="1">
    <source>
        <dbReference type="EMBL" id="RJY09459.1"/>
    </source>
</evidence>
<dbReference type="AlphaFoldDB" id="A0A419RUK1"/>
<organism evidence="1 2">
    <name type="scientific">Aurantiacibacter aquimixticola</name>
    <dbReference type="NCBI Taxonomy" id="1958945"/>
    <lineage>
        <taxon>Bacteria</taxon>
        <taxon>Pseudomonadati</taxon>
        <taxon>Pseudomonadota</taxon>
        <taxon>Alphaproteobacteria</taxon>
        <taxon>Sphingomonadales</taxon>
        <taxon>Erythrobacteraceae</taxon>
        <taxon>Aurantiacibacter</taxon>
    </lineage>
</organism>
<evidence type="ECO:0008006" key="3">
    <source>
        <dbReference type="Google" id="ProtNLM"/>
    </source>
</evidence>
<comment type="caution">
    <text evidence="1">The sequence shown here is derived from an EMBL/GenBank/DDBJ whole genome shotgun (WGS) entry which is preliminary data.</text>
</comment>
<protein>
    <recommendedName>
        <fullName evidence="3">Nodulation protein Z (NodZ)</fullName>
    </recommendedName>
</protein>
<gene>
    <name evidence="1" type="ORF">D6201_08910</name>
</gene>
<proteinExistence type="predicted"/>
<dbReference type="Gene3D" id="3.40.50.11340">
    <property type="match status" value="1"/>
</dbReference>
<keyword evidence="2" id="KW-1185">Reference proteome</keyword>
<name>A0A419RUK1_9SPHN</name>
<evidence type="ECO:0000313" key="2">
    <source>
        <dbReference type="Proteomes" id="UP000285232"/>
    </source>
</evidence>
<accession>A0A419RUK1</accession>
<sequence length="361" mass="40086">MASCWKSQSCNCRQTLALVAGLSSEKGSSRKIESSSMNGRDKNRFLVIKAKGGLGNRMLSAATGIVLAQLDERSPSVDWRDGMYVPTGVNLYPLLFNAAWMEPPDRHDHADSVTPAIWAGKLSRHPVDLIRADFPDKHQDPLLYRKLSIDLTGKGHAADVAVFWSYVPKLHRLTKRLRKDGRFTGLALSEIMANTLATHFQPLEEVSLKVDKLFGASSRPKIGVHVRYTDRRAPLSRIIGRLESVKNSHRDAEIFLATDSQEASDAITSRFSDVQALPKILASEGHTLHFEAGEMTDPLSEARYALADMVALSRCDWLIHSSHSTFSVTAALMGGIPKKRQIDVDALNLKVRTKQFFQARL</sequence>
<reference evidence="1 2" key="1">
    <citation type="journal article" date="2017" name="Int. J. Syst. Evol. Microbiol.">
        <title>Erythrobacter aquimixticola sp. nov., isolated from the junction between the ocean and a freshwater spring.</title>
        <authorList>
            <person name="Park S."/>
            <person name="Jung Y.T."/>
            <person name="Choi S.J."/>
            <person name="Yoon J.H."/>
        </authorList>
    </citation>
    <scope>NUCLEOTIDE SEQUENCE [LARGE SCALE GENOMIC DNA]</scope>
    <source>
        <strain evidence="1 2">JSSK-14</strain>
    </source>
</reference>
<dbReference type="EMBL" id="RAHX01000001">
    <property type="protein sequence ID" value="RJY09459.1"/>
    <property type="molecule type" value="Genomic_DNA"/>
</dbReference>
<dbReference type="Pfam" id="PF05830">
    <property type="entry name" value="NodZ"/>
    <property type="match status" value="1"/>
</dbReference>